<comment type="caution">
    <text evidence="1">The sequence shown here is derived from an EMBL/GenBank/DDBJ whole genome shotgun (WGS) entry which is preliminary data.</text>
</comment>
<accession>A0A8J2L2N3</accession>
<feature type="non-terminal residue" evidence="1">
    <location>
        <position position="1"/>
    </location>
</feature>
<proteinExistence type="predicted"/>
<keyword evidence="2" id="KW-1185">Reference proteome</keyword>
<gene>
    <name evidence="1" type="ORF">AFUS01_LOCUS35356</name>
</gene>
<evidence type="ECO:0000313" key="2">
    <source>
        <dbReference type="Proteomes" id="UP000708208"/>
    </source>
</evidence>
<dbReference type="EMBL" id="CAJVCH010535524">
    <property type="protein sequence ID" value="CAG7825233.1"/>
    <property type="molecule type" value="Genomic_DNA"/>
</dbReference>
<evidence type="ECO:0000313" key="1">
    <source>
        <dbReference type="EMBL" id="CAG7825233.1"/>
    </source>
</evidence>
<dbReference type="AlphaFoldDB" id="A0A8J2L2N3"/>
<sequence>MDCVDTEDQSCLLVPACQLYLNRSVSRWNIHQVEQMTPV</sequence>
<protein>
    <submittedName>
        <fullName evidence="1">Uncharacterized protein</fullName>
    </submittedName>
</protein>
<name>A0A8J2L2N3_9HEXA</name>
<organism evidence="1 2">
    <name type="scientific">Allacma fusca</name>
    <dbReference type="NCBI Taxonomy" id="39272"/>
    <lineage>
        <taxon>Eukaryota</taxon>
        <taxon>Metazoa</taxon>
        <taxon>Ecdysozoa</taxon>
        <taxon>Arthropoda</taxon>
        <taxon>Hexapoda</taxon>
        <taxon>Collembola</taxon>
        <taxon>Symphypleona</taxon>
        <taxon>Sminthuridae</taxon>
        <taxon>Allacma</taxon>
    </lineage>
</organism>
<reference evidence="1" key="1">
    <citation type="submission" date="2021-06" db="EMBL/GenBank/DDBJ databases">
        <authorList>
            <person name="Hodson N. C."/>
            <person name="Mongue J. A."/>
            <person name="Jaron S. K."/>
        </authorList>
    </citation>
    <scope>NUCLEOTIDE SEQUENCE</scope>
</reference>
<dbReference type="Proteomes" id="UP000708208">
    <property type="component" value="Unassembled WGS sequence"/>
</dbReference>